<evidence type="ECO:0000256" key="6">
    <source>
        <dbReference type="ARBA" id="ARBA00023180"/>
    </source>
</evidence>
<keyword evidence="2" id="KW-0812">Transmembrane</keyword>
<evidence type="ECO:0000256" key="5">
    <source>
        <dbReference type="ARBA" id="ARBA00023136"/>
    </source>
</evidence>
<dbReference type="SMART" id="SM00321">
    <property type="entry name" value="WSC"/>
    <property type="match status" value="1"/>
</dbReference>
<keyword evidence="5" id="KW-0472">Membrane</keyword>
<keyword evidence="3 7" id="KW-0732">Signal</keyword>
<dbReference type="InterPro" id="IPR002889">
    <property type="entry name" value="WSC_carb-bd"/>
</dbReference>
<dbReference type="Proteomes" id="UP000693738">
    <property type="component" value="Unassembled WGS sequence"/>
</dbReference>
<keyword evidence="4" id="KW-1133">Transmembrane helix</keyword>
<gene>
    <name evidence="9" type="ORF">FEQUK3_LOCUS2107</name>
</gene>
<keyword evidence="6" id="KW-0325">Glycoprotein</keyword>
<evidence type="ECO:0000256" key="1">
    <source>
        <dbReference type="ARBA" id="ARBA00004167"/>
    </source>
</evidence>
<dbReference type="InterPro" id="IPR051836">
    <property type="entry name" value="Kremen_rcpt"/>
</dbReference>
<dbReference type="AlphaFoldDB" id="A0A8J2IG86"/>
<organism evidence="9 10">
    <name type="scientific">Fusarium equiseti</name>
    <name type="common">Fusarium scirpi</name>
    <dbReference type="NCBI Taxonomy" id="61235"/>
    <lineage>
        <taxon>Eukaryota</taxon>
        <taxon>Fungi</taxon>
        <taxon>Dikarya</taxon>
        <taxon>Ascomycota</taxon>
        <taxon>Pezizomycotina</taxon>
        <taxon>Sordariomycetes</taxon>
        <taxon>Hypocreomycetidae</taxon>
        <taxon>Hypocreales</taxon>
        <taxon>Nectriaceae</taxon>
        <taxon>Fusarium</taxon>
        <taxon>Fusarium incarnatum-equiseti species complex</taxon>
    </lineage>
</organism>
<feature type="domain" description="WSC" evidence="8">
    <location>
        <begin position="37"/>
        <end position="131"/>
    </location>
</feature>
<evidence type="ECO:0000259" key="8">
    <source>
        <dbReference type="PROSITE" id="PS51212"/>
    </source>
</evidence>
<evidence type="ECO:0000256" key="7">
    <source>
        <dbReference type="SAM" id="SignalP"/>
    </source>
</evidence>
<dbReference type="GO" id="GO:0005886">
    <property type="term" value="C:plasma membrane"/>
    <property type="evidence" value="ECO:0007669"/>
    <property type="project" value="TreeGrafter"/>
</dbReference>
<dbReference type="Pfam" id="PF01822">
    <property type="entry name" value="WSC"/>
    <property type="match status" value="1"/>
</dbReference>
<reference evidence="9" key="1">
    <citation type="submission" date="2021-05" db="EMBL/GenBank/DDBJ databases">
        <authorList>
            <person name="Khan N."/>
        </authorList>
    </citation>
    <scope>NUCLEOTIDE SEQUENCE</scope>
</reference>
<dbReference type="PROSITE" id="PS51212">
    <property type="entry name" value="WSC"/>
    <property type="match status" value="1"/>
</dbReference>
<feature type="chain" id="PRO_5035199825" description="WSC domain-containing protein" evidence="7">
    <location>
        <begin position="21"/>
        <end position="197"/>
    </location>
</feature>
<evidence type="ECO:0000256" key="2">
    <source>
        <dbReference type="ARBA" id="ARBA00022692"/>
    </source>
</evidence>
<protein>
    <recommendedName>
        <fullName evidence="8">WSC domain-containing protein</fullName>
    </recommendedName>
</protein>
<evidence type="ECO:0000313" key="9">
    <source>
        <dbReference type="EMBL" id="CAG7556368.1"/>
    </source>
</evidence>
<dbReference type="PANTHER" id="PTHR24269">
    <property type="entry name" value="KREMEN PROTEIN"/>
    <property type="match status" value="1"/>
</dbReference>
<feature type="signal peptide" evidence="7">
    <location>
        <begin position="1"/>
        <end position="20"/>
    </location>
</feature>
<comment type="caution">
    <text evidence="9">The sequence shown here is derived from an EMBL/GenBank/DDBJ whole genome shotgun (WGS) entry which is preliminary data.</text>
</comment>
<comment type="subcellular location">
    <subcellularLocation>
        <location evidence="1">Membrane</location>
        <topology evidence="1">Single-pass membrane protein</topology>
    </subcellularLocation>
</comment>
<evidence type="ECO:0000256" key="4">
    <source>
        <dbReference type="ARBA" id="ARBA00022989"/>
    </source>
</evidence>
<dbReference type="PANTHER" id="PTHR24269:SF16">
    <property type="entry name" value="PROTEIN SLG1"/>
    <property type="match status" value="1"/>
</dbReference>
<evidence type="ECO:0000313" key="10">
    <source>
        <dbReference type="Proteomes" id="UP000693738"/>
    </source>
</evidence>
<accession>A0A8J2IG86</accession>
<dbReference type="EMBL" id="CAJSTJ010000099">
    <property type="protein sequence ID" value="CAG7556368.1"/>
    <property type="molecule type" value="Genomic_DNA"/>
</dbReference>
<evidence type="ECO:0000256" key="3">
    <source>
        <dbReference type="ARBA" id="ARBA00022729"/>
    </source>
</evidence>
<name>A0A8J2IG86_FUSEQ</name>
<sequence length="197" mass="20967">MKVQSFAVAATYLILPLSNASPSTYETKEQPRAVRGTWGYLGCYSGFSIAWTTNVTTPSITNDLTPKKCQQVCYGNGLSLAAFTKGNNCYCHNNLDPLDEQLNSGRCSAVCTGDKYTKCGGPDSELSVWTEKDKKVKKGKPKAKVASNALRVCKHTRKNGRSKSICNGEHNAAGANLPVPVVGLVGSVFAAGVLSVV</sequence>
<proteinExistence type="predicted"/>